<gene>
    <name evidence="2" type="ORF">HNP89_001913</name>
</gene>
<feature type="transmembrane region" description="Helical" evidence="1">
    <location>
        <begin position="57"/>
        <end position="75"/>
    </location>
</feature>
<comment type="caution">
    <text evidence="2">The sequence shown here is derived from an EMBL/GenBank/DDBJ whole genome shotgun (WGS) entry which is preliminary data.</text>
</comment>
<sequence>MGDKKFKKFFNEILKFLKLVKTAIRLINTAENADKIQMTIIIVVPLLYLLKNYSAKAAVWLSIAYLTFMGARLIVSIPQELYRTVEGRFKEYFWEFKEYLKEMNTSKK</sequence>
<reference evidence="2 3" key="1">
    <citation type="submission" date="2020-07" db="EMBL/GenBank/DDBJ databases">
        <title>Genomic Encyclopedia of Type Strains, Phase IV (KMG-V): Genome sequencing to study the core and pangenomes of soil and plant-associated prokaryotes.</title>
        <authorList>
            <person name="Whitman W."/>
        </authorList>
    </citation>
    <scope>NUCLEOTIDE SEQUENCE [LARGE SCALE GENOMIC DNA]</scope>
    <source>
        <strain evidence="2 3">S1</strain>
    </source>
</reference>
<proteinExistence type="predicted"/>
<dbReference type="EMBL" id="JACDUK010000005">
    <property type="protein sequence ID" value="MBA2853935.1"/>
    <property type="molecule type" value="Genomic_DNA"/>
</dbReference>
<protein>
    <submittedName>
        <fullName evidence="2">Uncharacterized protein</fullName>
    </submittedName>
</protein>
<dbReference type="RefSeq" id="WP_181504796.1">
    <property type="nucleotide sequence ID" value="NZ_JACDUK010000005.1"/>
</dbReference>
<keyword evidence="1" id="KW-1133">Transmembrane helix</keyword>
<dbReference type="Proteomes" id="UP000522365">
    <property type="component" value="Unassembled WGS sequence"/>
</dbReference>
<evidence type="ECO:0000256" key="1">
    <source>
        <dbReference type="SAM" id="Phobius"/>
    </source>
</evidence>
<keyword evidence="1" id="KW-0812">Transmembrane</keyword>
<evidence type="ECO:0000313" key="3">
    <source>
        <dbReference type="Proteomes" id="UP000522365"/>
    </source>
</evidence>
<organism evidence="2 3">
    <name type="scientific">Methanococcus maripaludis</name>
    <name type="common">Methanococcus deltae</name>
    <dbReference type="NCBI Taxonomy" id="39152"/>
    <lineage>
        <taxon>Archaea</taxon>
        <taxon>Methanobacteriati</taxon>
        <taxon>Methanobacteriota</taxon>
        <taxon>Methanomada group</taxon>
        <taxon>Methanococci</taxon>
        <taxon>Methanococcales</taxon>
        <taxon>Methanococcaceae</taxon>
        <taxon>Methanococcus</taxon>
    </lineage>
</organism>
<accession>A0A7J9P3B2</accession>
<name>A0A7J9P3B2_METMI</name>
<dbReference type="AlphaFoldDB" id="A0A7J9P3B2"/>
<evidence type="ECO:0000313" key="2">
    <source>
        <dbReference type="EMBL" id="MBA2853935.1"/>
    </source>
</evidence>
<keyword evidence="1" id="KW-0472">Membrane</keyword>